<dbReference type="OrthoDB" id="9810009at2"/>
<organism evidence="1 2">
    <name type="scientific">Succiniclasticum ruminis</name>
    <dbReference type="NCBI Taxonomy" id="40841"/>
    <lineage>
        <taxon>Bacteria</taxon>
        <taxon>Bacillati</taxon>
        <taxon>Bacillota</taxon>
        <taxon>Negativicutes</taxon>
        <taxon>Acidaminococcales</taxon>
        <taxon>Acidaminococcaceae</taxon>
        <taxon>Succiniclasticum</taxon>
    </lineage>
</organism>
<dbReference type="SUPFAM" id="SSF89447">
    <property type="entry name" value="AbrB/MazE/MraZ-like"/>
    <property type="match status" value="1"/>
</dbReference>
<accession>A0A1G6JFD1</accession>
<reference evidence="2" key="1">
    <citation type="submission" date="2016-10" db="EMBL/GenBank/DDBJ databases">
        <authorList>
            <person name="Varghese N."/>
            <person name="Submissions S."/>
        </authorList>
    </citation>
    <scope>NUCLEOTIDE SEQUENCE [LARGE SCALE GENOMIC DNA]</scope>
    <source>
        <strain evidence="2">DSM 11005</strain>
    </source>
</reference>
<proteinExistence type="predicted"/>
<dbReference type="EMBL" id="FMYW01000003">
    <property type="protein sequence ID" value="SDC17410.1"/>
    <property type="molecule type" value="Genomic_DNA"/>
</dbReference>
<sequence>MTTTRIFQNGNSQALRIPQELRTDKKEYYISKIGEIYIAYPADDPWAPVRQVIGTFPEDYMTDREQPSWNTVPPREAL</sequence>
<name>A0A1G6JFD1_9FIRM</name>
<evidence type="ECO:0000313" key="1">
    <source>
        <dbReference type="EMBL" id="SDC17410.1"/>
    </source>
</evidence>
<keyword evidence="2" id="KW-1185">Reference proteome</keyword>
<protein>
    <submittedName>
        <fullName evidence="1">Antitoxin VapB</fullName>
    </submittedName>
</protein>
<gene>
    <name evidence="1" type="ORF">SAMN04487864_10395</name>
</gene>
<evidence type="ECO:0000313" key="2">
    <source>
        <dbReference type="Proteomes" id="UP000198943"/>
    </source>
</evidence>
<dbReference type="Proteomes" id="UP000198943">
    <property type="component" value="Unassembled WGS sequence"/>
</dbReference>
<dbReference type="InterPro" id="IPR037914">
    <property type="entry name" value="SpoVT-AbrB_sf"/>
</dbReference>
<dbReference type="Gene3D" id="2.10.260.10">
    <property type="match status" value="1"/>
</dbReference>
<dbReference type="AlphaFoldDB" id="A0A1G6JFD1"/>
<dbReference type="RefSeq" id="WP_093729546.1">
    <property type="nucleotide sequence ID" value="NZ_FMYW01000003.1"/>
</dbReference>